<evidence type="ECO:0000256" key="2">
    <source>
        <dbReference type="PROSITE-ProRule" id="PRU00335"/>
    </source>
</evidence>
<dbReference type="InterPro" id="IPR009057">
    <property type="entry name" value="Homeodomain-like_sf"/>
</dbReference>
<dbReference type="PROSITE" id="PS50977">
    <property type="entry name" value="HTH_TETR_2"/>
    <property type="match status" value="1"/>
</dbReference>
<dbReference type="SUPFAM" id="SSF46689">
    <property type="entry name" value="Homeodomain-like"/>
    <property type="match status" value="1"/>
</dbReference>
<dbReference type="EMBL" id="FLQS01000063">
    <property type="protein sequence ID" value="SBS78998.1"/>
    <property type="molecule type" value="Genomic_DNA"/>
</dbReference>
<feature type="domain" description="HTH tetR-type" evidence="3">
    <location>
        <begin position="4"/>
        <end position="64"/>
    </location>
</feature>
<evidence type="ECO:0000259" key="3">
    <source>
        <dbReference type="PROSITE" id="PS50977"/>
    </source>
</evidence>
<proteinExistence type="predicted"/>
<name>A0A1Y5PSW7_9MYCO</name>
<keyword evidence="1 2" id="KW-0238">DNA-binding</keyword>
<gene>
    <name evidence="4" type="ORF">MHPYR_660027</name>
</gene>
<dbReference type="Pfam" id="PF00440">
    <property type="entry name" value="TetR_N"/>
    <property type="match status" value="1"/>
</dbReference>
<organism evidence="4">
    <name type="scientific">uncultured Mycobacterium sp</name>
    <dbReference type="NCBI Taxonomy" id="171292"/>
    <lineage>
        <taxon>Bacteria</taxon>
        <taxon>Bacillati</taxon>
        <taxon>Actinomycetota</taxon>
        <taxon>Actinomycetes</taxon>
        <taxon>Mycobacteriales</taxon>
        <taxon>Mycobacteriaceae</taxon>
        <taxon>Mycobacterium</taxon>
        <taxon>environmental samples</taxon>
    </lineage>
</organism>
<dbReference type="AlphaFoldDB" id="A0A1Y5PSW7"/>
<dbReference type="Gene3D" id="1.10.357.10">
    <property type="entry name" value="Tetracycline Repressor, domain 2"/>
    <property type="match status" value="1"/>
</dbReference>
<accession>A0A1Y5PSW7</accession>
<dbReference type="InterPro" id="IPR001647">
    <property type="entry name" value="HTH_TetR"/>
</dbReference>
<evidence type="ECO:0000256" key="1">
    <source>
        <dbReference type="ARBA" id="ARBA00023125"/>
    </source>
</evidence>
<evidence type="ECO:0000313" key="4">
    <source>
        <dbReference type="EMBL" id="SBS78998.1"/>
    </source>
</evidence>
<sequence length="186" mass="20905">MATVANREAYFETGLEVLADVGYGGLKLAEVCNRLGVTTGSFYHYFSSWPAYTRDLVSYWVQDRTVRLIGAIREVSDPRRRIEAIIQVGLSLPHGAEAAIRSWSSVEPHVLAVQSEVDRQRYKILYDSAIEIVDDARQAEVYAAWAVYVFIGYEQATLPREPGMFGWIARYMLDALDSGSFASVPR</sequence>
<feature type="DNA-binding region" description="H-T-H motif" evidence="2">
    <location>
        <begin position="27"/>
        <end position="46"/>
    </location>
</feature>
<protein>
    <submittedName>
        <fullName evidence="4">Regulatory protein TetR</fullName>
    </submittedName>
</protein>
<dbReference type="GO" id="GO:0003677">
    <property type="term" value="F:DNA binding"/>
    <property type="evidence" value="ECO:0007669"/>
    <property type="project" value="UniProtKB-UniRule"/>
</dbReference>
<reference evidence="4" key="1">
    <citation type="submission" date="2016-03" db="EMBL/GenBank/DDBJ databases">
        <authorList>
            <person name="Ploux O."/>
        </authorList>
    </citation>
    <scope>NUCLEOTIDE SEQUENCE</scope>
    <source>
        <strain evidence="4">UC10</strain>
    </source>
</reference>